<evidence type="ECO:0008006" key="3">
    <source>
        <dbReference type="Google" id="ProtNLM"/>
    </source>
</evidence>
<evidence type="ECO:0000313" key="1">
    <source>
        <dbReference type="EMBL" id="MBB4104673.1"/>
    </source>
</evidence>
<reference evidence="1 2" key="1">
    <citation type="submission" date="2020-08" db="EMBL/GenBank/DDBJ databases">
        <title>Genomic Encyclopedia of Type Strains, Phase IV (KMG-IV): sequencing the most valuable type-strain genomes for metagenomic binning, comparative biology and taxonomic classification.</title>
        <authorList>
            <person name="Goeker M."/>
        </authorList>
    </citation>
    <scope>NUCLEOTIDE SEQUENCE [LARGE SCALE GENOMIC DNA]</scope>
    <source>
        <strain evidence="1 2">DSM 26385</strain>
    </source>
</reference>
<gene>
    <name evidence="1" type="ORF">GGQ66_003251</name>
</gene>
<organism evidence="1 2">
    <name type="scientific">Allorhizobium borbori</name>
    <dbReference type="NCBI Taxonomy" id="485907"/>
    <lineage>
        <taxon>Bacteria</taxon>
        <taxon>Pseudomonadati</taxon>
        <taxon>Pseudomonadota</taxon>
        <taxon>Alphaproteobacteria</taxon>
        <taxon>Hyphomicrobiales</taxon>
        <taxon>Rhizobiaceae</taxon>
        <taxon>Rhizobium/Agrobacterium group</taxon>
        <taxon>Allorhizobium</taxon>
    </lineage>
</organism>
<dbReference type="SUPFAM" id="SSF53756">
    <property type="entry name" value="UDP-Glycosyltransferase/glycogen phosphorylase"/>
    <property type="match status" value="1"/>
</dbReference>
<protein>
    <recommendedName>
        <fullName evidence="3">Glycosyltransferase family 1 protein</fullName>
    </recommendedName>
</protein>
<evidence type="ECO:0000313" key="2">
    <source>
        <dbReference type="Proteomes" id="UP000584824"/>
    </source>
</evidence>
<sequence length="306" mass="33762">MPSHQFADIRDDDFSSIDPDGAFVIVCRYASRAILDWIDQQKSRIAGVGLFLDDDIPSVFVSNGADMAYRYFVLRRALLPLRRLNRHLDIVWASTPNLAKRLKHAKAVVLPPAPPTSLWETPHPLARNKSNEITIAYHATALHVEEHTFLYPIIHAVLAARQNTRFEVFAGGKTAAIWADTDRVTVRKPIPWSTYLAEASSRKIDIMLVPLARSTVNDCRAPTKRIDVARMGAAGIFSISHAYGEPGSDGEILLPYDAIAWQNAIISMIDDEEKRQVAAAATRQRVAAMSRAAKAGLALSAPSTLT</sequence>
<dbReference type="AlphaFoldDB" id="A0A7W6K3S6"/>
<dbReference type="EMBL" id="JACIDU010000013">
    <property type="protein sequence ID" value="MBB4104673.1"/>
    <property type="molecule type" value="Genomic_DNA"/>
</dbReference>
<comment type="caution">
    <text evidence="1">The sequence shown here is derived from an EMBL/GenBank/DDBJ whole genome shotgun (WGS) entry which is preliminary data.</text>
</comment>
<dbReference type="Proteomes" id="UP000584824">
    <property type="component" value="Unassembled WGS sequence"/>
</dbReference>
<accession>A0A7W6K3S6</accession>
<keyword evidence="2" id="KW-1185">Reference proteome</keyword>
<proteinExistence type="predicted"/>
<name>A0A7W6K3S6_9HYPH</name>
<dbReference type="RefSeq" id="WP_183793755.1">
    <property type="nucleotide sequence ID" value="NZ_JACIDU010000013.1"/>
</dbReference>